<evidence type="ECO:0000313" key="1">
    <source>
        <dbReference type="EMBL" id="GGK69694.1"/>
    </source>
</evidence>
<evidence type="ECO:0000313" key="2">
    <source>
        <dbReference type="Proteomes" id="UP000612956"/>
    </source>
</evidence>
<protein>
    <submittedName>
        <fullName evidence="1">Uncharacterized protein</fullName>
    </submittedName>
</protein>
<reference evidence="1" key="1">
    <citation type="journal article" date="2014" name="Int. J. Syst. Evol. Microbiol.">
        <title>Complete genome sequence of Corynebacterium casei LMG S-19264T (=DSM 44701T), isolated from a smear-ripened cheese.</title>
        <authorList>
            <consortium name="US DOE Joint Genome Institute (JGI-PGF)"/>
            <person name="Walter F."/>
            <person name="Albersmeier A."/>
            <person name="Kalinowski J."/>
            <person name="Ruckert C."/>
        </authorList>
    </citation>
    <scope>NUCLEOTIDE SEQUENCE</scope>
    <source>
        <strain evidence="1">CGMCC 4.7278</strain>
    </source>
</reference>
<dbReference type="Pfam" id="PF19457">
    <property type="entry name" value="DUF5994"/>
    <property type="match status" value="1"/>
</dbReference>
<gene>
    <name evidence="1" type="ORF">GCM10011591_47310</name>
</gene>
<reference evidence="1" key="2">
    <citation type="submission" date="2020-09" db="EMBL/GenBank/DDBJ databases">
        <authorList>
            <person name="Sun Q."/>
            <person name="Zhou Y."/>
        </authorList>
    </citation>
    <scope>NUCLEOTIDE SEQUENCE</scope>
    <source>
        <strain evidence="1">CGMCC 4.7278</strain>
    </source>
</reference>
<dbReference type="EMBL" id="BMMW01000008">
    <property type="protein sequence ID" value="GGK69694.1"/>
    <property type="molecule type" value="Genomic_DNA"/>
</dbReference>
<organism evidence="1 2">
    <name type="scientific">Nocardia camponoti</name>
    <dbReference type="NCBI Taxonomy" id="1616106"/>
    <lineage>
        <taxon>Bacteria</taxon>
        <taxon>Bacillati</taxon>
        <taxon>Actinomycetota</taxon>
        <taxon>Actinomycetes</taxon>
        <taxon>Mycobacteriales</taxon>
        <taxon>Nocardiaceae</taxon>
        <taxon>Nocardia</taxon>
    </lineage>
</organism>
<dbReference type="InterPro" id="IPR046036">
    <property type="entry name" value="DUF5994"/>
</dbReference>
<name>A0A917QV85_9NOCA</name>
<dbReference type="Proteomes" id="UP000612956">
    <property type="component" value="Unassembled WGS sequence"/>
</dbReference>
<dbReference type="RefSeq" id="WP_188831289.1">
    <property type="nucleotide sequence ID" value="NZ_BMMW01000008.1"/>
</dbReference>
<comment type="caution">
    <text evidence="1">The sequence shown here is derived from an EMBL/GenBank/DDBJ whole genome shotgun (WGS) entry which is preliminary data.</text>
</comment>
<accession>A0A917QV85</accession>
<dbReference type="AlphaFoldDB" id="A0A917QV85"/>
<keyword evidence="2" id="KW-1185">Reference proteome</keyword>
<proteinExistence type="predicted"/>
<sequence length="128" mass="13518">MTTPTAGPIRLMLRDCDTASSGAIDGAWWPRTDQPMTEIHQLVGAVAPRIGQLARLGFDWTDEASESARIMHLVGSNDATLALLVVPANADPAAARSQMRWAAGKPRIQDPAPAEVAALGPHSLVDVS</sequence>